<name>A0A917PB43_9ACTN</name>
<reference evidence="1" key="1">
    <citation type="journal article" date="2014" name="Int. J. Syst. Evol. Microbiol.">
        <title>Complete genome sequence of Corynebacterium casei LMG S-19264T (=DSM 44701T), isolated from a smear-ripened cheese.</title>
        <authorList>
            <consortium name="US DOE Joint Genome Institute (JGI-PGF)"/>
            <person name="Walter F."/>
            <person name="Albersmeier A."/>
            <person name="Kalinowski J."/>
            <person name="Ruckert C."/>
        </authorList>
    </citation>
    <scope>NUCLEOTIDE SEQUENCE</scope>
    <source>
        <strain evidence="1">CGMCC 4.7272</strain>
    </source>
</reference>
<dbReference type="RefSeq" id="WP_189152103.1">
    <property type="nucleotide sequence ID" value="NZ_BAABER010000058.1"/>
</dbReference>
<keyword evidence="2" id="KW-1185">Reference proteome</keyword>
<evidence type="ECO:0000313" key="2">
    <source>
        <dbReference type="Proteomes" id="UP000625682"/>
    </source>
</evidence>
<accession>A0A917PB43</accession>
<proteinExistence type="predicted"/>
<dbReference type="EMBL" id="BMMU01000053">
    <property type="protein sequence ID" value="GGJ69206.1"/>
    <property type="molecule type" value="Genomic_DNA"/>
</dbReference>
<sequence>MTAWSYESLGSCAVVDPYAAHPSDDAWPTPAQPCDDLDYFLPPPNPAHRLNYMLSPHDQQRLALHAARTVAGIPPMPEDRAVIDQLSTLPADVNNTLQRWLHHAQ</sequence>
<dbReference type="AlphaFoldDB" id="A0A917PB43"/>
<dbReference type="Proteomes" id="UP000625682">
    <property type="component" value="Unassembled WGS sequence"/>
</dbReference>
<protein>
    <submittedName>
        <fullName evidence="1">Uncharacterized protein</fullName>
    </submittedName>
</protein>
<comment type="caution">
    <text evidence="1">The sequence shown here is derived from an EMBL/GenBank/DDBJ whole genome shotgun (WGS) entry which is preliminary data.</text>
</comment>
<organism evidence="1 2">
    <name type="scientific">Streptomyces lacrimifluminis</name>
    <dbReference type="NCBI Taxonomy" id="1500077"/>
    <lineage>
        <taxon>Bacteria</taxon>
        <taxon>Bacillati</taxon>
        <taxon>Actinomycetota</taxon>
        <taxon>Actinomycetes</taxon>
        <taxon>Kitasatosporales</taxon>
        <taxon>Streptomycetaceae</taxon>
        <taxon>Streptomyces</taxon>
    </lineage>
</organism>
<reference evidence="1" key="2">
    <citation type="submission" date="2020-09" db="EMBL/GenBank/DDBJ databases">
        <authorList>
            <person name="Sun Q."/>
            <person name="Zhou Y."/>
        </authorList>
    </citation>
    <scope>NUCLEOTIDE SEQUENCE</scope>
    <source>
        <strain evidence="1">CGMCC 4.7272</strain>
    </source>
</reference>
<gene>
    <name evidence="1" type="ORF">GCM10012282_77740</name>
</gene>
<evidence type="ECO:0000313" key="1">
    <source>
        <dbReference type="EMBL" id="GGJ69206.1"/>
    </source>
</evidence>